<feature type="compositionally biased region" description="Basic and acidic residues" evidence="8">
    <location>
        <begin position="1492"/>
        <end position="1505"/>
    </location>
</feature>
<dbReference type="Proteomes" id="UP000283509">
    <property type="component" value="Unassembled WGS sequence"/>
</dbReference>
<feature type="domain" description="C2H2-type" evidence="9">
    <location>
        <begin position="657"/>
        <end position="684"/>
    </location>
</feature>
<name>A0A423TW62_PENVA</name>
<feature type="domain" description="C2H2-type" evidence="9">
    <location>
        <begin position="1432"/>
        <end position="1460"/>
    </location>
</feature>
<gene>
    <name evidence="10" type="ORF">C7M84_000559</name>
</gene>
<feature type="compositionally biased region" description="Basic and acidic residues" evidence="8">
    <location>
        <begin position="118"/>
        <end position="130"/>
    </location>
</feature>
<accession>A0A423TW62</accession>
<feature type="domain" description="C2H2-type" evidence="9">
    <location>
        <begin position="721"/>
        <end position="749"/>
    </location>
</feature>
<feature type="region of interest" description="Disordered" evidence="8">
    <location>
        <begin position="1079"/>
        <end position="1112"/>
    </location>
</feature>
<evidence type="ECO:0000259" key="9">
    <source>
        <dbReference type="PROSITE" id="PS50157"/>
    </source>
</evidence>
<reference evidence="10 11" key="2">
    <citation type="submission" date="2019-01" db="EMBL/GenBank/DDBJ databases">
        <title>The decoding of complex shrimp genome reveals the adaptation for benthos swimmer, frequently molting mechanism and breeding impact on genome.</title>
        <authorList>
            <person name="Sun Y."/>
            <person name="Gao Y."/>
            <person name="Yu Y."/>
        </authorList>
    </citation>
    <scope>NUCLEOTIDE SEQUENCE [LARGE SCALE GENOMIC DNA]</scope>
    <source>
        <tissue evidence="10">Muscle</tissue>
    </source>
</reference>
<dbReference type="InterPro" id="IPR013087">
    <property type="entry name" value="Znf_C2H2_type"/>
</dbReference>
<evidence type="ECO:0000256" key="2">
    <source>
        <dbReference type="ARBA" id="ARBA00022723"/>
    </source>
</evidence>
<feature type="region of interest" description="Disordered" evidence="8">
    <location>
        <begin position="1235"/>
        <end position="1280"/>
    </location>
</feature>
<feature type="domain" description="C2H2-type" evidence="9">
    <location>
        <begin position="1510"/>
        <end position="1537"/>
    </location>
</feature>
<feature type="region of interest" description="Disordered" evidence="8">
    <location>
        <begin position="829"/>
        <end position="852"/>
    </location>
</feature>
<keyword evidence="4 7" id="KW-0863">Zinc-finger</keyword>
<reference evidence="10 11" key="1">
    <citation type="submission" date="2018-04" db="EMBL/GenBank/DDBJ databases">
        <authorList>
            <person name="Zhang X."/>
            <person name="Yuan J."/>
            <person name="Li F."/>
            <person name="Xiang J."/>
        </authorList>
    </citation>
    <scope>NUCLEOTIDE SEQUENCE [LARGE SCALE GENOMIC DNA]</scope>
    <source>
        <tissue evidence="10">Muscle</tissue>
    </source>
</reference>
<dbReference type="InterPro" id="IPR050888">
    <property type="entry name" value="ZnF_C2H2-type_TF"/>
</dbReference>
<organism evidence="10 11">
    <name type="scientific">Penaeus vannamei</name>
    <name type="common">Whiteleg shrimp</name>
    <name type="synonym">Litopenaeus vannamei</name>
    <dbReference type="NCBI Taxonomy" id="6689"/>
    <lineage>
        <taxon>Eukaryota</taxon>
        <taxon>Metazoa</taxon>
        <taxon>Ecdysozoa</taxon>
        <taxon>Arthropoda</taxon>
        <taxon>Crustacea</taxon>
        <taxon>Multicrustacea</taxon>
        <taxon>Malacostraca</taxon>
        <taxon>Eumalacostraca</taxon>
        <taxon>Eucarida</taxon>
        <taxon>Decapoda</taxon>
        <taxon>Dendrobranchiata</taxon>
        <taxon>Penaeoidea</taxon>
        <taxon>Penaeidae</taxon>
        <taxon>Penaeus</taxon>
    </lineage>
</organism>
<feature type="compositionally biased region" description="Polar residues" evidence="8">
    <location>
        <begin position="1251"/>
        <end position="1260"/>
    </location>
</feature>
<feature type="domain" description="C2H2-type" evidence="9">
    <location>
        <begin position="525"/>
        <end position="552"/>
    </location>
</feature>
<evidence type="ECO:0000256" key="6">
    <source>
        <dbReference type="ARBA" id="ARBA00023242"/>
    </source>
</evidence>
<feature type="compositionally biased region" description="Polar residues" evidence="8">
    <location>
        <begin position="1082"/>
        <end position="1101"/>
    </location>
</feature>
<dbReference type="SUPFAM" id="SSF57667">
    <property type="entry name" value="beta-beta-alpha zinc fingers"/>
    <property type="match status" value="9"/>
</dbReference>
<sequence length="1670" mass="185293">MVMTGGESKIDLLDAAPFLMSEDGVVFQCFPVFEKEVFIVSLEDEALLMNDALPENIPVTPEIILEENNELQLPDTCENGFPKQIRLDRVGKQEDQDGELHVAVEESNLPEPKLNPQTEEKEVGGRYEPSCHELDPPKIIELERAKSSPLLSDIPKIPEGEDDSLSEKLKKRKICAIASPNKPVTRKAKATPAEPEEPLLSEWFRCYVCSVVLPSAATLRHHLVKQHTEKTIESYQCFLCEQECWSETQQEWHLRVQHGVKNKTLACPVCGYQLSTAAECRAHVRKHPSTLLCPSCPLRFAAQHQLVTHVKEHLAKIRPHLCLICGARFTCGSTLQLHSWRHALQRCSQDGCEYLAEDESWLMLHLQRQHDLSTSDVREILVTRDSSDRKMDLLLERYLQFKDQNASVCPTSPEECERLLNKDVSLNRDRNSQLPLCLMTGITHKEHRLTNCDKDFNTAQDVVGSLVEAVASVAEDEGKKPKNKEDALQKVIEKGPSLHRCGLCNMYLSSAEELTAHKDGHSQVIECDKCQKKFQSVKQLKRHLSIHKTQDQTATAGGTVIKAPPQYSCLECGKTCRSESALSRHQGTHSRNQGQQQCNICKRRVRTRAHLTEHMARVHKVNHESKKLQCPICDRKFTTKVHLDSHLISHGEMEPLWSCDKCGRNYIRHRSLLRHMASHDQKYVCQTCNETFLSAQRLAVHMRSHDPNHKTRHSCPSNTKETCVECGKMFGDRANLLRHRLMVHYHLKRWVCGACGQSYAYSQDLRTHLQKTHSLPFERLDSSNRKSLHEVYVIPDLGSHKLSPTVQATVEAVRIQEHQKVRQVLSGTCPNSLQKSHKTTVENVDNPDDPDNPKAMVETPVTIRPVVVSSANLGMPVLDNNVQVQSMERTVQNVTTVVDDTQGMLQVRVLNVKCVECGGEGATPLQCGVCGATACSQLHMDLHVASAHRVVFQCSVCGLHYSSQGDCVAHVTTAHSSHLLAVQGGTAPYLPPQPVQPLQVASTAPPPQLCMPVAPTQSGPPCLVQVGGGTTQMPIVIAQTPTGMAPPQVGPTNVILQYPNANSNIPPNVPVVLQMSAPVGPTGSQGKQPIQTLSSMPSHLQNAPKPRQRKLEPDLKEEKPLCTISLPTSNTSGLLLPTENSSIVNLPGGQATPSQPTILPQPSSSGENSTFLVDNANIVPQEDNNAPVLVVGSVPFSGVSSGSCTDISQPKNSSISNPSSTSVASVLLTLAEAPQHDPTSSGLMVAGNASAEGQSHSPSITVEGDHVMQPDAGDSNASHSTPLVQSFMRLPVPPLEGVPQEGGPPTHTTEPNDRSKQEPPQEVTVEIIQSSPRKARSQKTLGRRRNVHSKKESSETPNAYGLDESYTCETCHKTFTSAARFERHQAKHNQSFQCQVCSKAFTEKYNLKTHMLTHTQDRPHLCNLCPKSFRPHVCKTCGKGFVRQRELARHVREQHGTQRHLCKVCGAAFKRRMYLETVHMRSHHPQAAQITEEEKRESHTAGATEKKQSHICRICGRSFAQARYLTSHLRTHSKRAEYTRKPSTTEKPQPRMKLTDATENKFEKPTAASTLLHQPVHSHEREAELPQLESQHVTNTTQVFHAAPLPHHPHILHTSPLEANGEQAAYCNAAMRTRDGLENEETRTDSMVQFSVHIDDCDPISYLAPSFSGE</sequence>
<feature type="domain" description="C2H2-type" evidence="9">
    <location>
        <begin position="567"/>
        <end position="594"/>
    </location>
</feature>
<feature type="region of interest" description="Disordered" evidence="8">
    <location>
        <begin position="1530"/>
        <end position="1557"/>
    </location>
</feature>
<keyword evidence="6" id="KW-0539">Nucleus</keyword>
<feature type="region of interest" description="Disordered" evidence="8">
    <location>
        <begin position="1484"/>
        <end position="1505"/>
    </location>
</feature>
<feature type="region of interest" description="Disordered" evidence="8">
    <location>
        <begin position="1200"/>
        <end position="1219"/>
    </location>
</feature>
<feature type="domain" description="C2H2-type" evidence="9">
    <location>
        <begin position="320"/>
        <end position="347"/>
    </location>
</feature>
<feature type="compositionally biased region" description="Basic residues" evidence="8">
    <location>
        <begin position="1333"/>
        <end position="1348"/>
    </location>
</feature>
<proteinExistence type="predicted"/>
<feature type="region of interest" description="Disordered" evidence="8">
    <location>
        <begin position="106"/>
        <end position="130"/>
    </location>
</feature>
<feature type="compositionally biased region" description="Basic and acidic residues" evidence="8">
    <location>
        <begin position="1534"/>
        <end position="1544"/>
    </location>
</feature>
<dbReference type="OrthoDB" id="8922241at2759"/>
<dbReference type="InterPro" id="IPR036236">
    <property type="entry name" value="Znf_C2H2_sf"/>
</dbReference>
<dbReference type="Pfam" id="PF00096">
    <property type="entry name" value="zf-C2H2"/>
    <property type="match status" value="8"/>
</dbReference>
<evidence type="ECO:0000256" key="5">
    <source>
        <dbReference type="ARBA" id="ARBA00022833"/>
    </source>
</evidence>
<feature type="region of interest" description="Disordered" evidence="8">
    <location>
        <begin position="1292"/>
        <end position="1359"/>
    </location>
</feature>
<dbReference type="PROSITE" id="PS00028">
    <property type="entry name" value="ZINC_FINGER_C2H2_1"/>
    <property type="match status" value="15"/>
</dbReference>
<keyword evidence="5" id="KW-0862">Zinc</keyword>
<feature type="domain" description="C2H2-type" evidence="9">
    <location>
        <begin position="750"/>
        <end position="774"/>
    </location>
</feature>
<evidence type="ECO:0000313" key="11">
    <source>
        <dbReference type="Proteomes" id="UP000283509"/>
    </source>
</evidence>
<dbReference type="PANTHER" id="PTHR24406">
    <property type="entry name" value="TRANSCRIPTIONAL REPRESSOR CTCFL-RELATED"/>
    <property type="match status" value="1"/>
</dbReference>
<dbReference type="GO" id="GO:0008270">
    <property type="term" value="F:zinc ion binding"/>
    <property type="evidence" value="ECO:0007669"/>
    <property type="project" value="UniProtKB-KW"/>
</dbReference>
<keyword evidence="3" id="KW-0677">Repeat</keyword>
<dbReference type="EMBL" id="QCYY01001087">
    <property type="protein sequence ID" value="ROT80699.1"/>
    <property type="molecule type" value="Genomic_DNA"/>
</dbReference>
<comment type="subcellular location">
    <subcellularLocation>
        <location evidence="1">Nucleus</location>
    </subcellularLocation>
</comment>
<feature type="domain" description="C2H2-type" evidence="9">
    <location>
        <begin position="628"/>
        <end position="655"/>
    </location>
</feature>
<dbReference type="FunFam" id="3.30.160.60:FF:000110">
    <property type="entry name" value="Zinc finger protein-like"/>
    <property type="match status" value="1"/>
</dbReference>
<evidence type="ECO:0000313" key="10">
    <source>
        <dbReference type="EMBL" id="ROT80699.1"/>
    </source>
</evidence>
<evidence type="ECO:0000256" key="4">
    <source>
        <dbReference type="ARBA" id="ARBA00022771"/>
    </source>
</evidence>
<keyword evidence="2" id="KW-0479">Metal-binding</keyword>
<dbReference type="PROSITE" id="PS50157">
    <property type="entry name" value="ZINC_FINGER_C2H2_2"/>
    <property type="match status" value="12"/>
</dbReference>
<evidence type="ECO:0000256" key="8">
    <source>
        <dbReference type="SAM" id="MobiDB-lite"/>
    </source>
</evidence>
<feature type="domain" description="C2H2-type" evidence="9">
    <location>
        <begin position="1392"/>
        <end position="1419"/>
    </location>
</feature>
<dbReference type="Gene3D" id="3.30.160.60">
    <property type="entry name" value="Classic Zinc Finger"/>
    <property type="match status" value="9"/>
</dbReference>
<evidence type="ECO:0000256" key="3">
    <source>
        <dbReference type="ARBA" id="ARBA00022737"/>
    </source>
</evidence>
<dbReference type="SMART" id="SM00355">
    <property type="entry name" value="ZnF_C2H2"/>
    <property type="match status" value="22"/>
</dbReference>
<keyword evidence="11" id="KW-1185">Reference proteome</keyword>
<evidence type="ECO:0000256" key="7">
    <source>
        <dbReference type="PROSITE-ProRule" id="PRU00042"/>
    </source>
</evidence>
<protein>
    <submittedName>
        <fullName evidence="10">Putative zinc finger protein 26-like</fullName>
    </submittedName>
</protein>
<feature type="domain" description="C2H2-type" evidence="9">
    <location>
        <begin position="1366"/>
        <end position="1393"/>
    </location>
</feature>
<feature type="compositionally biased region" description="Basic and acidic residues" evidence="8">
    <location>
        <begin position="1310"/>
        <end position="1319"/>
    </location>
</feature>
<comment type="caution">
    <text evidence="10">The sequence shown here is derived from an EMBL/GenBank/DDBJ whole genome shotgun (WGS) entry which is preliminary data.</text>
</comment>
<evidence type="ECO:0000256" key="1">
    <source>
        <dbReference type="ARBA" id="ARBA00004123"/>
    </source>
</evidence>
<dbReference type="GO" id="GO:0005634">
    <property type="term" value="C:nucleus"/>
    <property type="evidence" value="ECO:0007669"/>
    <property type="project" value="UniProtKB-SubCell"/>
</dbReference>
<feature type="domain" description="C2H2-type" evidence="9">
    <location>
        <begin position="683"/>
        <end position="710"/>
    </location>
</feature>